<dbReference type="PANTHER" id="PTHR13857">
    <property type="entry name" value="MRNA EDITING ENZYME"/>
    <property type="match status" value="1"/>
</dbReference>
<dbReference type="AlphaFoldDB" id="A0A9D4KFV8"/>
<sequence length="288" mass="34025">MPVLSIEDYKRNFVNVNKYGRSSSDGLPRQTLVVYKCEWDIECDRHFNKGQIPWSVIKNEEDCHAETYLLNSLREKLKTYHSFRYENFQNQQDELKKNLHVHTKNDRSIKPLGHFFLNIYLSYSPCGDCADQLITFANEFHDQLDVQINISFSTFYEHTKPSNWVGLLRLRNPIIRVEDRICMSILNGADSWEKFFKEMEVKGTKTLSKWKEIATTSLRHEREKDDNRIFSMLDGPKDVPLKGCLKFFSDFDIHTPCVWSHKCLWCENIHEIPHLCDKWSHDGHEAST</sequence>
<organism evidence="6 7">
    <name type="scientific">Dreissena polymorpha</name>
    <name type="common">Zebra mussel</name>
    <name type="synonym">Mytilus polymorpha</name>
    <dbReference type="NCBI Taxonomy" id="45954"/>
    <lineage>
        <taxon>Eukaryota</taxon>
        <taxon>Metazoa</taxon>
        <taxon>Spiralia</taxon>
        <taxon>Lophotrochozoa</taxon>
        <taxon>Mollusca</taxon>
        <taxon>Bivalvia</taxon>
        <taxon>Autobranchia</taxon>
        <taxon>Heteroconchia</taxon>
        <taxon>Euheterodonta</taxon>
        <taxon>Imparidentia</taxon>
        <taxon>Neoheterodontei</taxon>
        <taxon>Myida</taxon>
        <taxon>Dreissenoidea</taxon>
        <taxon>Dreissenidae</taxon>
        <taxon>Dreissena</taxon>
    </lineage>
</organism>
<dbReference type="GO" id="GO:0005634">
    <property type="term" value="C:nucleus"/>
    <property type="evidence" value="ECO:0007669"/>
    <property type="project" value="TreeGrafter"/>
</dbReference>
<evidence type="ECO:0000313" key="7">
    <source>
        <dbReference type="Proteomes" id="UP000828390"/>
    </source>
</evidence>
<dbReference type="GO" id="GO:0008270">
    <property type="term" value="F:zinc ion binding"/>
    <property type="evidence" value="ECO:0007669"/>
    <property type="project" value="InterPro"/>
</dbReference>
<comment type="subcellular location">
    <subcellularLocation>
        <location evidence="1">Cytoplasm</location>
    </subcellularLocation>
</comment>
<dbReference type="Proteomes" id="UP000828390">
    <property type="component" value="Unassembled WGS sequence"/>
</dbReference>
<evidence type="ECO:0000256" key="1">
    <source>
        <dbReference type="ARBA" id="ARBA00004496"/>
    </source>
</evidence>
<keyword evidence="3" id="KW-0479">Metal-binding</keyword>
<dbReference type="PANTHER" id="PTHR13857:SF43">
    <property type="entry name" value="DNA DC-DU-EDITING ENZYME APOBEC-3H"/>
    <property type="match status" value="1"/>
</dbReference>
<name>A0A9D4KFV8_DREPO</name>
<dbReference type="GO" id="GO:0070383">
    <property type="term" value="P:DNA cytosine deamination"/>
    <property type="evidence" value="ECO:0007669"/>
    <property type="project" value="TreeGrafter"/>
</dbReference>
<dbReference type="GO" id="GO:0045869">
    <property type="term" value="P:negative regulation of single stranded viral RNA replication via double stranded DNA intermediate"/>
    <property type="evidence" value="ECO:0007669"/>
    <property type="project" value="TreeGrafter"/>
</dbReference>
<dbReference type="GO" id="GO:0004126">
    <property type="term" value="F:cytidine deaminase activity"/>
    <property type="evidence" value="ECO:0007669"/>
    <property type="project" value="TreeGrafter"/>
</dbReference>
<dbReference type="GO" id="GO:0003723">
    <property type="term" value="F:RNA binding"/>
    <property type="evidence" value="ECO:0007669"/>
    <property type="project" value="TreeGrafter"/>
</dbReference>
<evidence type="ECO:0000259" key="5">
    <source>
        <dbReference type="Pfam" id="PF08210"/>
    </source>
</evidence>
<dbReference type="GO" id="GO:0051607">
    <property type="term" value="P:defense response to virus"/>
    <property type="evidence" value="ECO:0007669"/>
    <property type="project" value="TreeGrafter"/>
</dbReference>
<protein>
    <recommendedName>
        <fullName evidence="5">Activation-induced cytidine deaminase AID domain-containing protein</fullName>
    </recommendedName>
</protein>
<dbReference type="InterPro" id="IPR013158">
    <property type="entry name" value="AID"/>
</dbReference>
<reference evidence="6" key="2">
    <citation type="submission" date="2020-11" db="EMBL/GenBank/DDBJ databases">
        <authorList>
            <person name="McCartney M.A."/>
            <person name="Auch B."/>
            <person name="Kono T."/>
            <person name="Mallez S."/>
            <person name="Becker A."/>
            <person name="Gohl D.M."/>
            <person name="Silverstein K.A.T."/>
            <person name="Koren S."/>
            <person name="Bechman K.B."/>
            <person name="Herman A."/>
            <person name="Abrahante J.E."/>
            <person name="Garbe J."/>
        </authorList>
    </citation>
    <scope>NUCLEOTIDE SEQUENCE</scope>
    <source>
        <strain evidence="6">Duluth1</strain>
        <tissue evidence="6">Whole animal</tissue>
    </source>
</reference>
<proteinExistence type="predicted"/>
<dbReference type="Pfam" id="PF08210">
    <property type="entry name" value="APOBEC_N"/>
    <property type="match status" value="1"/>
</dbReference>
<feature type="domain" description="Activation-induced cytidine deaminase AID" evidence="5">
    <location>
        <begin position="30"/>
        <end position="222"/>
    </location>
</feature>
<reference evidence="6" key="1">
    <citation type="journal article" date="2019" name="bioRxiv">
        <title>The Genome of the Zebra Mussel, Dreissena polymorpha: A Resource for Invasive Species Research.</title>
        <authorList>
            <person name="McCartney M.A."/>
            <person name="Auch B."/>
            <person name="Kono T."/>
            <person name="Mallez S."/>
            <person name="Zhang Y."/>
            <person name="Obille A."/>
            <person name="Becker A."/>
            <person name="Abrahante J.E."/>
            <person name="Garbe J."/>
            <person name="Badalamenti J.P."/>
            <person name="Herman A."/>
            <person name="Mangelson H."/>
            <person name="Liachko I."/>
            <person name="Sullivan S."/>
            <person name="Sone E.D."/>
            <person name="Koren S."/>
            <person name="Silverstein K.A.T."/>
            <person name="Beckman K.B."/>
            <person name="Gohl D.M."/>
        </authorList>
    </citation>
    <scope>NUCLEOTIDE SEQUENCE</scope>
    <source>
        <strain evidence="6">Duluth1</strain>
        <tissue evidence="6">Whole animal</tissue>
    </source>
</reference>
<gene>
    <name evidence="6" type="ORF">DPMN_111937</name>
</gene>
<dbReference type="GO" id="GO:0000932">
    <property type="term" value="C:P-body"/>
    <property type="evidence" value="ECO:0007669"/>
    <property type="project" value="TreeGrafter"/>
</dbReference>
<dbReference type="GO" id="GO:0016554">
    <property type="term" value="P:cytidine to uridine editing"/>
    <property type="evidence" value="ECO:0007669"/>
    <property type="project" value="TreeGrafter"/>
</dbReference>
<evidence type="ECO:0000313" key="6">
    <source>
        <dbReference type="EMBL" id="KAH3838527.1"/>
    </source>
</evidence>
<keyword evidence="2" id="KW-0963">Cytoplasm</keyword>
<dbReference type="InterPro" id="IPR050610">
    <property type="entry name" value="APOBEC_Cyt_Deaminase"/>
</dbReference>
<evidence type="ECO:0000256" key="4">
    <source>
        <dbReference type="ARBA" id="ARBA00022801"/>
    </source>
</evidence>
<comment type="caution">
    <text evidence="6">The sequence shown here is derived from an EMBL/GenBank/DDBJ whole genome shotgun (WGS) entry which is preliminary data.</text>
</comment>
<evidence type="ECO:0000256" key="3">
    <source>
        <dbReference type="ARBA" id="ARBA00022723"/>
    </source>
</evidence>
<keyword evidence="4" id="KW-0378">Hydrolase</keyword>
<keyword evidence="7" id="KW-1185">Reference proteome</keyword>
<accession>A0A9D4KFV8</accession>
<dbReference type="Gene3D" id="3.40.140.10">
    <property type="entry name" value="Cytidine Deaminase, domain 2"/>
    <property type="match status" value="1"/>
</dbReference>
<dbReference type="EMBL" id="JAIWYP010000004">
    <property type="protein sequence ID" value="KAH3838527.1"/>
    <property type="molecule type" value="Genomic_DNA"/>
</dbReference>
<dbReference type="OrthoDB" id="9445293at2759"/>
<evidence type="ECO:0000256" key="2">
    <source>
        <dbReference type="ARBA" id="ARBA00022490"/>
    </source>
</evidence>